<name>A0A1I5QMV4_9RHOB</name>
<dbReference type="GO" id="GO:0005886">
    <property type="term" value="C:plasma membrane"/>
    <property type="evidence" value="ECO:0007669"/>
    <property type="project" value="UniProtKB-SubCell"/>
</dbReference>
<dbReference type="OrthoDB" id="9782004at2"/>
<accession>A0A1I5QMV4</accession>
<dbReference type="PANTHER" id="PTHR43848">
    <property type="entry name" value="PUTRESCINE TRANSPORT SYSTEM PERMEASE PROTEIN POTI"/>
    <property type="match status" value="1"/>
</dbReference>
<keyword evidence="7 8" id="KW-0472">Membrane</keyword>
<keyword evidence="5 8" id="KW-0812">Transmembrane</keyword>
<feature type="transmembrane region" description="Helical" evidence="8">
    <location>
        <begin position="175"/>
        <end position="207"/>
    </location>
</feature>
<dbReference type="PANTHER" id="PTHR43848:SF2">
    <property type="entry name" value="PUTRESCINE TRANSPORT SYSTEM PERMEASE PROTEIN POTI"/>
    <property type="match status" value="1"/>
</dbReference>
<evidence type="ECO:0000256" key="4">
    <source>
        <dbReference type="ARBA" id="ARBA00022475"/>
    </source>
</evidence>
<feature type="transmembrane region" description="Helical" evidence="8">
    <location>
        <begin position="7"/>
        <end position="29"/>
    </location>
</feature>
<evidence type="ECO:0000256" key="8">
    <source>
        <dbReference type="RuleBase" id="RU363032"/>
    </source>
</evidence>
<protein>
    <submittedName>
        <fullName evidence="10">Spermidine/putrescine transport system permease protein</fullName>
    </submittedName>
</protein>
<dbReference type="SUPFAM" id="SSF161098">
    <property type="entry name" value="MetI-like"/>
    <property type="match status" value="1"/>
</dbReference>
<evidence type="ECO:0000256" key="3">
    <source>
        <dbReference type="ARBA" id="ARBA00022448"/>
    </source>
</evidence>
<reference evidence="10 11" key="1">
    <citation type="submission" date="2016-10" db="EMBL/GenBank/DDBJ databases">
        <authorList>
            <person name="de Groot N.N."/>
        </authorList>
    </citation>
    <scope>NUCLEOTIDE SEQUENCE [LARGE SCALE GENOMIC DNA]</scope>
    <source>
        <strain evidence="10 11">DSM 19547</strain>
    </source>
</reference>
<evidence type="ECO:0000313" key="11">
    <source>
        <dbReference type="Proteomes" id="UP000199356"/>
    </source>
</evidence>
<dbReference type="Proteomes" id="UP000199356">
    <property type="component" value="Unassembled WGS sequence"/>
</dbReference>
<dbReference type="InterPro" id="IPR035906">
    <property type="entry name" value="MetI-like_sf"/>
</dbReference>
<evidence type="ECO:0000313" key="10">
    <source>
        <dbReference type="EMBL" id="SFP47604.1"/>
    </source>
</evidence>
<dbReference type="CDD" id="cd06261">
    <property type="entry name" value="TM_PBP2"/>
    <property type="match status" value="1"/>
</dbReference>
<gene>
    <name evidence="10" type="ORF">SAMN04488047_10728</name>
</gene>
<organism evidence="10 11">
    <name type="scientific">Tranquillimonas alkanivorans</name>
    <dbReference type="NCBI Taxonomy" id="441119"/>
    <lineage>
        <taxon>Bacteria</taxon>
        <taxon>Pseudomonadati</taxon>
        <taxon>Pseudomonadota</taxon>
        <taxon>Alphaproteobacteria</taxon>
        <taxon>Rhodobacterales</taxon>
        <taxon>Roseobacteraceae</taxon>
        <taxon>Tranquillimonas</taxon>
    </lineage>
</organism>
<evidence type="ECO:0000256" key="1">
    <source>
        <dbReference type="ARBA" id="ARBA00004651"/>
    </source>
</evidence>
<dbReference type="STRING" id="441119.SAMN04488047_10728"/>
<feature type="transmembrane region" description="Helical" evidence="8">
    <location>
        <begin position="227"/>
        <end position="248"/>
    </location>
</feature>
<keyword evidence="4" id="KW-1003">Cell membrane</keyword>
<dbReference type="AlphaFoldDB" id="A0A1I5QMV4"/>
<feature type="domain" description="ABC transmembrane type-1" evidence="9">
    <location>
        <begin position="60"/>
        <end position="248"/>
    </location>
</feature>
<proteinExistence type="inferred from homology"/>
<evidence type="ECO:0000256" key="7">
    <source>
        <dbReference type="ARBA" id="ARBA00023136"/>
    </source>
</evidence>
<feature type="transmembrane region" description="Helical" evidence="8">
    <location>
        <begin position="132"/>
        <end position="154"/>
    </location>
</feature>
<evidence type="ECO:0000259" key="9">
    <source>
        <dbReference type="PROSITE" id="PS50928"/>
    </source>
</evidence>
<dbReference type="EMBL" id="FOXA01000007">
    <property type="protein sequence ID" value="SFP47604.1"/>
    <property type="molecule type" value="Genomic_DNA"/>
</dbReference>
<dbReference type="Pfam" id="PF00528">
    <property type="entry name" value="BPD_transp_1"/>
    <property type="match status" value="1"/>
</dbReference>
<keyword evidence="3 8" id="KW-0813">Transport</keyword>
<dbReference type="GO" id="GO:0055085">
    <property type="term" value="P:transmembrane transport"/>
    <property type="evidence" value="ECO:0007669"/>
    <property type="project" value="InterPro"/>
</dbReference>
<feature type="transmembrane region" description="Helical" evidence="8">
    <location>
        <begin position="96"/>
        <end position="120"/>
    </location>
</feature>
<dbReference type="RefSeq" id="WP_093421219.1">
    <property type="nucleotide sequence ID" value="NZ_FOXA01000007.1"/>
</dbReference>
<comment type="subcellular location">
    <subcellularLocation>
        <location evidence="1 8">Cell membrane</location>
        <topology evidence="1 8">Multi-pass membrane protein</topology>
    </subcellularLocation>
</comment>
<feature type="transmembrane region" description="Helical" evidence="8">
    <location>
        <begin position="64"/>
        <end position="84"/>
    </location>
</feature>
<dbReference type="InterPro" id="IPR000515">
    <property type="entry name" value="MetI-like"/>
</dbReference>
<evidence type="ECO:0000256" key="5">
    <source>
        <dbReference type="ARBA" id="ARBA00022692"/>
    </source>
</evidence>
<dbReference type="PROSITE" id="PS50928">
    <property type="entry name" value="ABC_TM1"/>
    <property type="match status" value="1"/>
</dbReference>
<evidence type="ECO:0000256" key="6">
    <source>
        <dbReference type="ARBA" id="ARBA00022989"/>
    </source>
</evidence>
<keyword evidence="11" id="KW-1185">Reference proteome</keyword>
<dbReference type="Gene3D" id="1.10.3720.10">
    <property type="entry name" value="MetI-like"/>
    <property type="match status" value="1"/>
</dbReference>
<comment type="similarity">
    <text evidence="2">Belongs to the binding-protein-dependent transport system permease family. CysTW subfamily.</text>
</comment>
<sequence length="268" mass="28784">MKGRGLYVYALAYLIFLYAPIVLLPIFAFNDSTVIAFPLSGFTTQWFAEIPETPALIDSVQTSLVIAATTAILSTGLGICAARAGAKYDFPGKRPVLGFIMLPLVLPEIIVAVSLLVVLLGLGLSLSSWTVILGHTLICTPFCIAILNSAFGNLDPSLEEASFDLGETRFTTFRLVTLPLVMPGIISSLLIAFTISLDEFIIAFFLTGTEPTLPVYLWGQLRFPQKIPVVMALGTILVASSVLILAVAEYFRCRGIARTGGKDTGGFL</sequence>
<dbReference type="InterPro" id="IPR051789">
    <property type="entry name" value="Bact_Polyamine_Transport"/>
</dbReference>
<evidence type="ECO:0000256" key="2">
    <source>
        <dbReference type="ARBA" id="ARBA00007069"/>
    </source>
</evidence>
<keyword evidence="6 8" id="KW-1133">Transmembrane helix</keyword>